<evidence type="ECO:0000313" key="9">
    <source>
        <dbReference type="Proteomes" id="UP000238390"/>
    </source>
</evidence>
<dbReference type="Proteomes" id="UP000238390">
    <property type="component" value="Chromosome"/>
</dbReference>
<dbReference type="PANTHER" id="PTHR33711:SF7">
    <property type="entry name" value="INTRADIOL RING-CLEAVAGE DIOXYGENASES DOMAIN-CONTAINING PROTEIN-RELATED"/>
    <property type="match status" value="1"/>
</dbReference>
<dbReference type="InterPro" id="IPR050770">
    <property type="entry name" value="Intradiol_RC_Dioxygenase"/>
</dbReference>
<keyword evidence="3" id="KW-0479">Metal-binding</keyword>
<proteinExistence type="inferred from homology"/>
<evidence type="ECO:0000313" key="8">
    <source>
        <dbReference type="EMBL" id="AVK07570.1"/>
    </source>
</evidence>
<evidence type="ECO:0000256" key="2">
    <source>
        <dbReference type="ARBA" id="ARBA00007825"/>
    </source>
</evidence>
<dbReference type="GO" id="GO:0018576">
    <property type="term" value="F:catechol 1,2-dioxygenase activity"/>
    <property type="evidence" value="ECO:0007669"/>
    <property type="project" value="InterPro"/>
</dbReference>
<comment type="cofactor">
    <cofactor evidence="1">
        <name>Fe(3+)</name>
        <dbReference type="ChEBI" id="CHEBI:29034"/>
    </cofactor>
</comment>
<feature type="domain" description="Intradiol ring-cleavage dioxygenases" evidence="7">
    <location>
        <begin position="138"/>
        <end position="166"/>
    </location>
</feature>
<dbReference type="PANTHER" id="PTHR33711">
    <property type="entry name" value="DIOXYGENASE, PUTATIVE (AFU_ORTHOLOGUE AFUA_2G02910)-RELATED"/>
    <property type="match status" value="1"/>
</dbReference>
<gene>
    <name evidence="8" type="primary">pnpC</name>
    <name evidence="8" type="ORF">CSB93_5201</name>
</gene>
<evidence type="ECO:0000256" key="3">
    <source>
        <dbReference type="ARBA" id="ARBA00022723"/>
    </source>
</evidence>
<evidence type="ECO:0000256" key="1">
    <source>
        <dbReference type="ARBA" id="ARBA00001965"/>
    </source>
</evidence>
<keyword evidence="5" id="KW-0560">Oxidoreductase</keyword>
<dbReference type="EMBL" id="CP027169">
    <property type="protein sequence ID" value="AVK07570.1"/>
    <property type="molecule type" value="Genomic_DNA"/>
</dbReference>
<dbReference type="InterPro" id="IPR007535">
    <property type="entry name" value="Catechol_dOase_N"/>
</dbReference>
<keyword evidence="9" id="KW-1185">Reference proteome</keyword>
<dbReference type="GO" id="GO:0008199">
    <property type="term" value="F:ferric iron binding"/>
    <property type="evidence" value="ECO:0007669"/>
    <property type="project" value="InterPro"/>
</dbReference>
<reference evidence="8 9" key="1">
    <citation type="submission" date="2018-02" db="EMBL/GenBank/DDBJ databases">
        <title>FDA/CDC Antimicrobial Resistant Isolate Bank Genome Sequencing.</title>
        <authorList>
            <person name="Benahmed F.H."/>
            <person name="Lutgring J.D."/>
            <person name="Yoo B."/>
            <person name="Machado M."/>
            <person name="Brown A."/>
            <person name="McAllister G."/>
            <person name="Perry A."/>
            <person name="Halpin A.L."/>
            <person name="Vavikolanu K."/>
            <person name="Ott S."/>
            <person name="Zhao X."/>
            <person name="Tallon L.J."/>
            <person name="Sadzewicz L."/>
            <person name="Aluvathingal J."/>
            <person name="Nadendla S."/>
            <person name="Voskania-kordi A."/>
            <person name="Simonyan V."/>
            <person name="Patel J."/>
            <person name="Shawar R.M."/>
        </authorList>
    </citation>
    <scope>NUCLEOTIDE SEQUENCE [LARGE SCALE GENOMIC DNA]</scope>
    <source>
        <strain evidence="8 9">AR_0356</strain>
    </source>
</reference>
<keyword evidence="6" id="KW-0408">Iron</keyword>
<dbReference type="Gene3D" id="2.60.130.10">
    <property type="entry name" value="Aromatic compound dioxygenase"/>
    <property type="match status" value="1"/>
</dbReference>
<dbReference type="GO" id="GO:0009712">
    <property type="term" value="P:catechol-containing compound metabolic process"/>
    <property type="evidence" value="ECO:0007669"/>
    <property type="project" value="InterPro"/>
</dbReference>
<name>A0A2R3J098_9PSED</name>
<accession>A0A2R3J098</accession>
<protein>
    <submittedName>
        <fullName evidence="8">PnpC</fullName>
    </submittedName>
</protein>
<evidence type="ECO:0000256" key="6">
    <source>
        <dbReference type="ARBA" id="ARBA00023004"/>
    </source>
</evidence>
<organism evidence="8 9">
    <name type="scientific">Pseudomonas paraeruginosa</name>
    <dbReference type="NCBI Taxonomy" id="2994495"/>
    <lineage>
        <taxon>Bacteria</taxon>
        <taxon>Pseudomonadati</taxon>
        <taxon>Pseudomonadota</taxon>
        <taxon>Gammaproteobacteria</taxon>
        <taxon>Pseudomonadales</taxon>
        <taxon>Pseudomonadaceae</taxon>
        <taxon>Pseudomonas</taxon>
    </lineage>
</organism>
<dbReference type="SUPFAM" id="SSF49482">
    <property type="entry name" value="Aromatic compound dioxygenase"/>
    <property type="match status" value="1"/>
</dbReference>
<evidence type="ECO:0000256" key="4">
    <source>
        <dbReference type="ARBA" id="ARBA00022964"/>
    </source>
</evidence>
<dbReference type="Pfam" id="PF04444">
    <property type="entry name" value="Dioxygenase_N"/>
    <property type="match status" value="1"/>
</dbReference>
<dbReference type="Pfam" id="PF00775">
    <property type="entry name" value="Dioxygenase_C"/>
    <property type="match status" value="1"/>
</dbReference>
<dbReference type="PROSITE" id="PS00083">
    <property type="entry name" value="INTRADIOL_DIOXYGENAS"/>
    <property type="match status" value="1"/>
</dbReference>
<evidence type="ECO:0000259" key="7">
    <source>
        <dbReference type="PROSITE" id="PS00083"/>
    </source>
</evidence>
<dbReference type="InterPro" id="IPR015889">
    <property type="entry name" value="Intradiol_dOase_core"/>
</dbReference>
<evidence type="ECO:0000256" key="5">
    <source>
        <dbReference type="ARBA" id="ARBA00023002"/>
    </source>
</evidence>
<dbReference type="RefSeq" id="WP_058145504.1">
    <property type="nucleotide sequence ID" value="NZ_CP027169.1"/>
</dbReference>
<keyword evidence="4" id="KW-0223">Dioxygenase</keyword>
<comment type="similarity">
    <text evidence="2">Belongs to the intradiol ring-cleavage dioxygenase family.</text>
</comment>
<sequence length="296" mass="32654">MTARPDAAGRANAAEERITAQVLASFAAAPDPRLRRLLERLVEHLHAFVREVELSEEEWFAGIRFLTETGQTCDGLVRQEFILLSDVLGLSMLVDALAHRGSAGTTDSTVFGPFYIAGMPQRDYGESMALTPGVPALVMGRVLDDQGRPVVDACLDVWQSAENGCYSGQDATQPHGNLRGRYRSDGEGRYAIRSIVPTSYPIPSDGPVGRLLQASGRHPWRPAHLHFMIEAAGHRRLVTHLFKHDDPYLASDAVFGVKDSLRVEYLACTAEHPLAREFGIDTAFRLVRYDFVLEPA</sequence>
<dbReference type="InterPro" id="IPR000627">
    <property type="entry name" value="Intradiol_dOase_C"/>
</dbReference>
<dbReference type="AlphaFoldDB" id="A0A2R3J098"/>